<accession>A0A8H6S345</accession>
<evidence type="ECO:0000256" key="10">
    <source>
        <dbReference type="SAM" id="MobiDB-lite"/>
    </source>
</evidence>
<name>A0A8H6S345_MYCCL</name>
<keyword evidence="2" id="KW-0812">Transmembrane</keyword>
<dbReference type="Proteomes" id="UP000613580">
    <property type="component" value="Unassembled WGS sequence"/>
</dbReference>
<protein>
    <submittedName>
        <fullName evidence="12">RING-type domain-containing protein</fullName>
    </submittedName>
</protein>
<feature type="compositionally biased region" description="Low complexity" evidence="10">
    <location>
        <begin position="55"/>
        <end position="87"/>
    </location>
</feature>
<evidence type="ECO:0000256" key="6">
    <source>
        <dbReference type="ARBA" id="ARBA00022989"/>
    </source>
</evidence>
<evidence type="ECO:0000256" key="8">
    <source>
        <dbReference type="PROSITE-ProRule" id="PRU00175"/>
    </source>
</evidence>
<feature type="domain" description="RING-type" evidence="11">
    <location>
        <begin position="1272"/>
        <end position="1329"/>
    </location>
</feature>
<dbReference type="Pfam" id="PF13639">
    <property type="entry name" value="zf-RING_2"/>
    <property type="match status" value="1"/>
</dbReference>
<feature type="region of interest" description="Disordered" evidence="10">
    <location>
        <begin position="518"/>
        <end position="539"/>
    </location>
</feature>
<reference evidence="12" key="1">
    <citation type="submission" date="2020-05" db="EMBL/GenBank/DDBJ databases">
        <title>Mycena genomes resolve the evolution of fungal bioluminescence.</title>
        <authorList>
            <person name="Tsai I.J."/>
        </authorList>
    </citation>
    <scope>NUCLEOTIDE SEQUENCE</scope>
    <source>
        <strain evidence="12">110903Hualien_Pintung</strain>
    </source>
</reference>
<evidence type="ECO:0000256" key="1">
    <source>
        <dbReference type="ARBA" id="ARBA00004370"/>
    </source>
</evidence>
<sequence length="1394" mass="152854">MNTTTSPPQLSLSINHSSFKRSFNTLGFSSDELDSPVPNGDSTPSDNNRRKRPRSASSSLSDPEAASSSSSASTSFVSSTGSSSSPAGPRRHLLLDLSIGRGLESNLLDDSDDVEMVDVAPSIPAENHIRRSVDRFNSFDRHISALRSTPPVIPLPAELTARHSPPTLPPLPLVDLALHPEQETTPASGSTPPRLALNLPPTSLNPDPISPSPHAVTHEAAQFRERLDSAIDGLGTGDLHFEVPVSDQQQDPVAGSSTANARLQQLPTDVSDDQFESPPLSPWRPPPPPRLYPRPASLAAPLSVGAATSGPDTSPLDPDLVGTYLDFHRTDAIEHALDRARLLQRERQLDREHERQQRAARALQRELDEIDEQQRVVRAIADDYSWSFDSFLRTSSSRPPERTWEPPSRRATEDAEEETRTRNPLRRARRELRDVPSAAAPGPSSLARAVRFLDTGAADQREDETSPVSEERPSWLARRSVASGVDEWTRRATRSRDYNDWFDLDGLEEWGAPADISSSRAALRTEESPTSPGDPVRAWPPRLALSPPSTVQPTRTTAHARAQSIPNAGATTSNPTLNQLRNRFSGSLRAAALGSSNSLVAESVAARRRSEARMELMAQMTRSRENRRVEIDSDSDSDWHEILSDSGRPRTRPTVEPEDDVDMPDFGGVLRPPPRRRLSRPTPSFRIERSATLTLPPMPLRLPPPRNNSSDVEENFHSRQAQFRRPIPHLRQHTTVGEPSLASSGVDRRHVSWEAPREQGGVSSTYEYLSALSHGFDSHTLSLSDLAQTITTNSSTAGAAAAAASNPPRYAPPPPGSIAPSSPHWEDPEDDAPFSSLFGRASSSSSALNSRSRDLFRRHSSSGSFRSSVDTTAPSLPHPDLGGDFEPPEDMLRSSAVEAPDSNRNTDTAVPSPLMFPHINALTPVRPPSPAPPSPPHPAYTGPFRLTMQRRDEYSRRAVRRPDPPTIPPLRFGANFDDEPALSSQPERQETRHRLLGSSNLSGRPAATRRWVGPPSRTEISTVNSSRLADAERRLHMFNYAGPSGSRVQPPSESTPPSRRPIPSRTVPVSSTSYREAPRYSAADMHNVLARQARLEGSRLDLPSAFGGAEREANPLDLNHTGSSASSASRAQRLISQFHEQIEAAEISSSNTHSPPWATMSRRVDSITREADARRRRFATRSFLDDENPRPRPLRESLRGRMSPSHVVGVLRRRALGDYVRDEDFDTSYESLLSLSGLIGDARPKGTSDETISGLESAQFQDWATADSDQRCPICLDDVSVSIHSMLPAHMIQYEPSDTVMRLSDCRHWLHKDCLVQWLKGASTCPVCRKDVKGKAPARRPHHHVHGHHHHPFRPHRRDSDGPPGGSGSGPAGRGAAGGGNGADVQSWLSFLRE</sequence>
<feature type="compositionally biased region" description="Basic and acidic residues" evidence="10">
    <location>
        <begin position="746"/>
        <end position="757"/>
    </location>
</feature>
<dbReference type="SUPFAM" id="SSF57850">
    <property type="entry name" value="RING/U-box"/>
    <property type="match status" value="1"/>
</dbReference>
<dbReference type="GO" id="GO:0008270">
    <property type="term" value="F:zinc ion binding"/>
    <property type="evidence" value="ECO:0007669"/>
    <property type="project" value="UniProtKB-KW"/>
</dbReference>
<feature type="region of interest" description="Disordered" evidence="10">
    <location>
        <begin position="1040"/>
        <end position="1078"/>
    </location>
</feature>
<feature type="compositionally biased region" description="Low complexity" evidence="10">
    <location>
        <begin position="436"/>
        <end position="449"/>
    </location>
</feature>
<evidence type="ECO:0000256" key="9">
    <source>
        <dbReference type="SAM" id="Coils"/>
    </source>
</evidence>
<feature type="compositionally biased region" description="Low complexity" evidence="10">
    <location>
        <begin position="834"/>
        <end position="850"/>
    </location>
</feature>
<feature type="compositionally biased region" description="Pro residues" evidence="10">
    <location>
        <begin position="279"/>
        <end position="292"/>
    </location>
</feature>
<organism evidence="12 13">
    <name type="scientific">Mycena chlorophos</name>
    <name type="common">Agaric fungus</name>
    <name type="synonym">Agaricus chlorophos</name>
    <dbReference type="NCBI Taxonomy" id="658473"/>
    <lineage>
        <taxon>Eukaryota</taxon>
        <taxon>Fungi</taxon>
        <taxon>Dikarya</taxon>
        <taxon>Basidiomycota</taxon>
        <taxon>Agaricomycotina</taxon>
        <taxon>Agaricomycetes</taxon>
        <taxon>Agaricomycetidae</taxon>
        <taxon>Agaricales</taxon>
        <taxon>Marasmiineae</taxon>
        <taxon>Mycenaceae</taxon>
        <taxon>Mycena</taxon>
    </lineage>
</organism>
<feature type="compositionally biased region" description="Basic residues" evidence="10">
    <location>
        <begin position="1336"/>
        <end position="1357"/>
    </location>
</feature>
<gene>
    <name evidence="12" type="ORF">HMN09_01217900</name>
</gene>
<feature type="compositionally biased region" description="Polar residues" evidence="10">
    <location>
        <begin position="734"/>
        <end position="743"/>
    </location>
</feature>
<feature type="region of interest" description="Disordered" evidence="10">
    <location>
        <begin position="1106"/>
        <end position="1131"/>
    </location>
</feature>
<feature type="compositionally biased region" description="Basic and acidic residues" evidence="10">
    <location>
        <begin position="399"/>
        <end position="421"/>
    </location>
</feature>
<dbReference type="GO" id="GO:0016020">
    <property type="term" value="C:membrane"/>
    <property type="evidence" value="ECO:0007669"/>
    <property type="project" value="UniProtKB-SubCell"/>
</dbReference>
<dbReference type="PANTHER" id="PTHR46539">
    <property type="entry name" value="E3 UBIQUITIN-PROTEIN LIGASE ATL42"/>
    <property type="match status" value="1"/>
</dbReference>
<evidence type="ECO:0000256" key="7">
    <source>
        <dbReference type="ARBA" id="ARBA00023136"/>
    </source>
</evidence>
<keyword evidence="13" id="KW-1185">Reference proteome</keyword>
<evidence type="ECO:0000256" key="5">
    <source>
        <dbReference type="ARBA" id="ARBA00022833"/>
    </source>
</evidence>
<evidence type="ECO:0000256" key="2">
    <source>
        <dbReference type="ARBA" id="ARBA00022692"/>
    </source>
</evidence>
<dbReference type="SMART" id="SM00184">
    <property type="entry name" value="RING"/>
    <property type="match status" value="1"/>
</dbReference>
<feature type="region of interest" description="Disordered" evidence="10">
    <location>
        <begin position="391"/>
        <end position="483"/>
    </location>
</feature>
<comment type="caution">
    <text evidence="12">The sequence shown here is derived from an EMBL/GenBank/DDBJ whole genome shotgun (WGS) entry which is preliminary data.</text>
</comment>
<comment type="subcellular location">
    <subcellularLocation>
        <location evidence="1">Membrane</location>
    </subcellularLocation>
</comment>
<evidence type="ECO:0000256" key="4">
    <source>
        <dbReference type="ARBA" id="ARBA00022771"/>
    </source>
</evidence>
<feature type="region of interest" description="Disordered" evidence="10">
    <location>
        <begin position="182"/>
        <end position="216"/>
    </location>
</feature>
<keyword evidence="6" id="KW-1133">Transmembrane helix</keyword>
<evidence type="ECO:0000256" key="3">
    <source>
        <dbReference type="ARBA" id="ARBA00022723"/>
    </source>
</evidence>
<keyword evidence="7" id="KW-0472">Membrane</keyword>
<feature type="compositionally biased region" description="Basic and acidic residues" evidence="10">
    <location>
        <begin position="459"/>
        <end position="473"/>
    </location>
</feature>
<feature type="region of interest" description="Disordered" evidence="10">
    <location>
        <begin position="269"/>
        <end position="296"/>
    </location>
</feature>
<keyword evidence="5" id="KW-0862">Zinc</keyword>
<feature type="compositionally biased region" description="Basic and acidic residues" evidence="10">
    <location>
        <begin position="622"/>
        <end position="643"/>
    </location>
</feature>
<dbReference type="EMBL" id="JACAZE010000022">
    <property type="protein sequence ID" value="KAF7292340.1"/>
    <property type="molecule type" value="Genomic_DNA"/>
</dbReference>
<feature type="compositionally biased region" description="Gly residues" evidence="10">
    <location>
        <begin position="1363"/>
        <end position="1382"/>
    </location>
</feature>
<keyword evidence="3" id="KW-0479">Metal-binding</keyword>
<feature type="region of interest" description="Disordered" evidence="10">
    <location>
        <begin position="619"/>
        <end position="681"/>
    </location>
</feature>
<dbReference type="Gene3D" id="3.30.40.10">
    <property type="entry name" value="Zinc/RING finger domain, C3HC4 (zinc finger)"/>
    <property type="match status" value="1"/>
</dbReference>
<evidence type="ECO:0000313" key="12">
    <source>
        <dbReference type="EMBL" id="KAF7292340.1"/>
    </source>
</evidence>
<proteinExistence type="predicted"/>
<dbReference type="InterPro" id="IPR013083">
    <property type="entry name" value="Znf_RING/FYVE/PHD"/>
</dbReference>
<feature type="region of interest" description="Disordered" evidence="10">
    <location>
        <begin position="798"/>
        <end position="891"/>
    </location>
</feature>
<feature type="coiled-coil region" evidence="9">
    <location>
        <begin position="339"/>
        <end position="373"/>
    </location>
</feature>
<evidence type="ECO:0000259" key="11">
    <source>
        <dbReference type="PROSITE" id="PS50089"/>
    </source>
</evidence>
<feature type="compositionally biased region" description="Low complexity" evidence="10">
    <location>
        <begin position="1050"/>
        <end position="1073"/>
    </location>
</feature>
<dbReference type="PROSITE" id="PS50089">
    <property type="entry name" value="ZF_RING_2"/>
    <property type="match status" value="1"/>
</dbReference>
<dbReference type="OrthoDB" id="8062037at2759"/>
<feature type="region of interest" description="Disordered" evidence="10">
    <location>
        <begin position="734"/>
        <end position="758"/>
    </location>
</feature>
<keyword evidence="9" id="KW-0175">Coiled coil</keyword>
<feature type="compositionally biased region" description="Low complexity" evidence="10">
    <location>
        <begin position="798"/>
        <end position="808"/>
    </location>
</feature>
<feature type="region of interest" description="Disordered" evidence="10">
    <location>
        <begin position="1336"/>
        <end position="1386"/>
    </location>
</feature>
<feature type="region of interest" description="Disordered" evidence="10">
    <location>
        <begin position="25"/>
        <end position="90"/>
    </location>
</feature>
<feature type="region of interest" description="Disordered" evidence="10">
    <location>
        <begin position="955"/>
        <end position="1028"/>
    </location>
</feature>
<dbReference type="PANTHER" id="PTHR46539:SF1">
    <property type="entry name" value="E3 UBIQUITIN-PROTEIN LIGASE ATL42"/>
    <property type="match status" value="1"/>
</dbReference>
<feature type="compositionally biased region" description="Polar residues" evidence="10">
    <location>
        <begin position="1018"/>
        <end position="1027"/>
    </location>
</feature>
<keyword evidence="4 8" id="KW-0863">Zinc-finger</keyword>
<dbReference type="InterPro" id="IPR001841">
    <property type="entry name" value="Znf_RING"/>
</dbReference>
<evidence type="ECO:0000313" key="13">
    <source>
        <dbReference type="Proteomes" id="UP000613580"/>
    </source>
</evidence>